<evidence type="ECO:0000313" key="2">
    <source>
        <dbReference type="Proteomes" id="UP000050741"/>
    </source>
</evidence>
<dbReference type="WBParaSite" id="GPLIN_000834100">
    <property type="protein sequence ID" value="GPLIN_000834100"/>
    <property type="gene ID" value="GPLIN_000834100"/>
</dbReference>
<name>A0A183C646_GLOPA</name>
<evidence type="ECO:0000256" key="1">
    <source>
        <dbReference type="SAM" id="MobiDB-lite"/>
    </source>
</evidence>
<sequence>MPCFPGFFGLPLDSRRFAAPGDRPPLRSSGYVRESEHELYALQPIEVDVWPTDSSWTFQGFAQHFVKSSSTANLRASNCTSSCIAGVSSLGLRIGNRDGRYAYVFSDAGTACGLKKTQLAVGNLHSQFHKEHASRHPVNPGASWISFSSSTKDLSHLSARGMHVMLSDLIVISTTPSTLSSGSLKINRTGCPAATINSLSFLSPSSIFTGADSVLLQLFCKFSKPNSSPPLQGIHPTTTTRTMLAQCYAKRPQWNHHVLPRKHPQLFTSIVLLLLLTLTSSASVNAQGSDQGNGQQQQSASSPSTSSSSFVLADPNNDASAFSPPAEPSPILPATPQQQQADAAAQLGMPSSGGGAAPSTANDFQQQQTAPQLLDQNQSAATKAGTGGYGTMVPSGGQQQSDADAMNESPPVTGE</sequence>
<feature type="compositionally biased region" description="Low complexity" evidence="1">
    <location>
        <begin position="285"/>
        <end position="309"/>
    </location>
</feature>
<protein>
    <submittedName>
        <fullName evidence="3">LAM_G_DOMAIN domain-containing protein</fullName>
    </submittedName>
</protein>
<proteinExistence type="predicted"/>
<dbReference type="Proteomes" id="UP000050741">
    <property type="component" value="Unassembled WGS sequence"/>
</dbReference>
<dbReference type="AlphaFoldDB" id="A0A183C646"/>
<accession>A0A183C646</accession>
<reference evidence="2" key="1">
    <citation type="submission" date="2014-05" db="EMBL/GenBank/DDBJ databases">
        <title>The genome and life-stage specific transcriptomes of Globodera pallida elucidate key aspects of plant parasitism by a cyst nematode.</title>
        <authorList>
            <person name="Cotton J.A."/>
            <person name="Lilley C.J."/>
            <person name="Jones L.M."/>
            <person name="Kikuchi T."/>
            <person name="Reid A.J."/>
            <person name="Thorpe P."/>
            <person name="Tsai I.J."/>
            <person name="Beasley H."/>
            <person name="Blok V."/>
            <person name="Cock P.J.A."/>
            <person name="Van den Akker S.E."/>
            <person name="Holroyd N."/>
            <person name="Hunt M."/>
            <person name="Mantelin S."/>
            <person name="Naghra H."/>
            <person name="Pain A."/>
            <person name="Palomares-Rius J.E."/>
            <person name="Zarowiecki M."/>
            <person name="Berriman M."/>
            <person name="Jones J.T."/>
            <person name="Urwin P.E."/>
        </authorList>
    </citation>
    <scope>NUCLEOTIDE SEQUENCE [LARGE SCALE GENOMIC DNA]</scope>
    <source>
        <strain evidence="2">Lindley</strain>
    </source>
</reference>
<reference evidence="3" key="2">
    <citation type="submission" date="2016-06" db="UniProtKB">
        <authorList>
            <consortium name="WormBaseParasite"/>
        </authorList>
    </citation>
    <scope>IDENTIFICATION</scope>
</reference>
<feature type="compositionally biased region" description="Low complexity" evidence="1">
    <location>
        <begin position="334"/>
        <end position="346"/>
    </location>
</feature>
<keyword evidence="2" id="KW-1185">Reference proteome</keyword>
<organism evidence="2 3">
    <name type="scientific">Globodera pallida</name>
    <name type="common">Potato cyst nematode worm</name>
    <name type="synonym">Heterodera pallida</name>
    <dbReference type="NCBI Taxonomy" id="36090"/>
    <lineage>
        <taxon>Eukaryota</taxon>
        <taxon>Metazoa</taxon>
        <taxon>Ecdysozoa</taxon>
        <taxon>Nematoda</taxon>
        <taxon>Chromadorea</taxon>
        <taxon>Rhabditida</taxon>
        <taxon>Tylenchina</taxon>
        <taxon>Tylenchomorpha</taxon>
        <taxon>Tylenchoidea</taxon>
        <taxon>Heteroderidae</taxon>
        <taxon>Heteroderinae</taxon>
        <taxon>Globodera</taxon>
    </lineage>
</organism>
<feature type="region of interest" description="Disordered" evidence="1">
    <location>
        <begin position="285"/>
        <end position="415"/>
    </location>
</feature>
<feature type="compositionally biased region" description="Low complexity" evidence="1">
    <location>
        <begin position="365"/>
        <end position="384"/>
    </location>
</feature>
<evidence type="ECO:0000313" key="3">
    <source>
        <dbReference type="WBParaSite" id="GPLIN_000834100"/>
    </source>
</evidence>